<evidence type="ECO:0000313" key="2">
    <source>
        <dbReference type="EMBL" id="KAJ3427559.1"/>
    </source>
</evidence>
<feature type="transmembrane region" description="Helical" evidence="1">
    <location>
        <begin position="110"/>
        <end position="127"/>
    </location>
</feature>
<evidence type="ECO:0000313" key="3">
    <source>
        <dbReference type="Proteomes" id="UP001146793"/>
    </source>
</evidence>
<dbReference type="PROSITE" id="PS50244">
    <property type="entry name" value="S5A_REDUCTASE"/>
    <property type="match status" value="1"/>
</dbReference>
<organism evidence="2 3">
    <name type="scientific">Anaeramoeba flamelloides</name>
    <dbReference type="NCBI Taxonomy" id="1746091"/>
    <lineage>
        <taxon>Eukaryota</taxon>
        <taxon>Metamonada</taxon>
        <taxon>Anaeramoebidae</taxon>
        <taxon>Anaeramoeba</taxon>
    </lineage>
</organism>
<dbReference type="PANTHER" id="PTHR43847:SF1">
    <property type="entry name" value="BLL3993 PROTEIN"/>
    <property type="match status" value="1"/>
</dbReference>
<gene>
    <name evidence="2" type="ORF">M0812_26073</name>
</gene>
<feature type="transmembrane region" description="Helical" evidence="1">
    <location>
        <begin position="34"/>
        <end position="56"/>
    </location>
</feature>
<dbReference type="PANTHER" id="PTHR43847">
    <property type="entry name" value="BLL3993 PROTEIN"/>
    <property type="match status" value="1"/>
</dbReference>
<dbReference type="InterPro" id="IPR052527">
    <property type="entry name" value="Metal_cation-efflux_comp"/>
</dbReference>
<sequence length="250" mass="29229">MSDKEPLLDPKKKKLNEVSKEIYGSKTPSLAPKLIVLLSIALNVAVTSILFFSEAFRNRFKRFKSNDFHLTALSRRIVLVTYGGVYFLRLSFSTMFFVKRKMKYQESFTIFVWLSIIFNSFCCFAVGNSYNNLLWLQLGLSIAFYLIGSIFNTGSELMRHFWKKKPENKGKLYTRGFNSITRHPNYFGDVLLFSGWAIAAGWWTLYIPLLMFSFFVFFNIGVLENYLSEHYSEEWGDYKKRVKSLIPFVL</sequence>
<dbReference type="Proteomes" id="UP001146793">
    <property type="component" value="Unassembled WGS sequence"/>
</dbReference>
<reference evidence="2" key="1">
    <citation type="submission" date="2022-08" db="EMBL/GenBank/DDBJ databases">
        <title>Novel sulphate-reducing endosymbionts in the free-living metamonad Anaeramoeba.</title>
        <authorList>
            <person name="Jerlstrom-Hultqvist J."/>
            <person name="Cepicka I."/>
            <person name="Gallot-Lavallee L."/>
            <person name="Salas-Leiva D."/>
            <person name="Curtis B.A."/>
            <person name="Zahonova K."/>
            <person name="Pipaliya S."/>
            <person name="Dacks J."/>
            <person name="Roger A.J."/>
        </authorList>
    </citation>
    <scope>NUCLEOTIDE SEQUENCE</scope>
    <source>
        <strain evidence="2">Busselton2</strain>
    </source>
</reference>
<comment type="caution">
    <text evidence="2">The sequence shown here is derived from an EMBL/GenBank/DDBJ whole genome shotgun (WGS) entry which is preliminary data.</text>
</comment>
<keyword evidence="1" id="KW-1133">Transmembrane helix</keyword>
<keyword evidence="1" id="KW-0472">Membrane</keyword>
<evidence type="ECO:0000256" key="1">
    <source>
        <dbReference type="SAM" id="Phobius"/>
    </source>
</evidence>
<protein>
    <submittedName>
        <fullName evidence="2">3-oxo-5-alpha-steroid 4-dehydrogenase</fullName>
    </submittedName>
</protein>
<name>A0AAV7YDL2_9EUKA</name>
<keyword evidence="1" id="KW-0812">Transmembrane</keyword>
<accession>A0AAV7YDL2</accession>
<dbReference type="EMBL" id="JANTQA010000062">
    <property type="protein sequence ID" value="KAJ3427559.1"/>
    <property type="molecule type" value="Genomic_DNA"/>
</dbReference>
<dbReference type="InterPro" id="IPR010721">
    <property type="entry name" value="UstE-like"/>
</dbReference>
<dbReference type="Pfam" id="PF06966">
    <property type="entry name" value="DUF1295"/>
    <property type="match status" value="1"/>
</dbReference>
<proteinExistence type="predicted"/>
<dbReference type="AlphaFoldDB" id="A0AAV7YDL2"/>
<feature type="transmembrane region" description="Helical" evidence="1">
    <location>
        <begin position="190"/>
        <end position="218"/>
    </location>
</feature>
<dbReference type="Gene3D" id="1.20.120.1630">
    <property type="match status" value="1"/>
</dbReference>
<feature type="transmembrane region" description="Helical" evidence="1">
    <location>
        <begin position="133"/>
        <end position="154"/>
    </location>
</feature>
<feature type="transmembrane region" description="Helical" evidence="1">
    <location>
        <begin position="76"/>
        <end position="98"/>
    </location>
</feature>